<reference evidence="1 2" key="1">
    <citation type="journal article" date="2016" name="Genome Announc.">
        <title>Complete Genome Sequence of Methylobacterium populi P-1M, Isolated from Pink-Pigmented Household Biofilm.</title>
        <authorList>
            <person name="Morohoshi T."/>
            <person name="Ikeda T."/>
        </authorList>
    </citation>
    <scope>NUCLEOTIDE SEQUENCE [LARGE SCALE GENOMIC DNA]</scope>
    <source>
        <strain evidence="1 2">P-1M</strain>
    </source>
</reference>
<dbReference type="EMBL" id="AP014809">
    <property type="protein sequence ID" value="BAU89344.1"/>
    <property type="molecule type" value="Genomic_DNA"/>
</dbReference>
<name>A0A160PAW4_9HYPH</name>
<proteinExistence type="predicted"/>
<sequence>MHFRAWALAGLLGSSVIATPGRADEATFYRGTHICNGERLLDDWEFQPSGSRFRVFYRKVEGTSFQTLELTASPAGEEVVLSDQRGRPWVAARIASGGDRIQGRWLTYQGRPQSECEPFTLERTRSAKARMDALFTLLGTADPTVETARKVATEQQRLPPIALLPELDQQIDRQHYAEAAPAFWKRYYEAERKRLSESPIETQADRERLVAAMRAATTAEVTPQDSLDRDGTAREAALAFLRTVADRLAAGGRPLEALPADGLCERLAGFGYIDTDRLELAVGLPAEYWDRAFTEDLIRKAQVCREGRAVVQLLTQTYPEIEKRRKVAAWLREQRNRLLALPLSLSSFRETSGLSLSHEELRRNDVTRAAYERFIGASLEPRRKALEEAAAREIQASFAADNPASLPLGQARSRCEQWVGRQWGNDALARLYRTCTNAADTYVEGAIRRSFQAQVERIEAAPKTFEGLRTHNWFQMETGDLGGAYPSAAVSAEFNGKVASARAEAARTAKGEVEQAFASADPLAEAPEPPILQCGRDLMTSDDTLRPLVQACREGSQTLATRREEARCKQALKASGAGDGLAAGTIRTSAAAQTGLPVRKLVCGGARQRVSVTFPTSGMLWWSKQYMQIHLPEEARQTPSGTIRWLIEPVGGSKSDWALTRIESKTIDLPVPQEILLACLAQQGFCR</sequence>
<organism evidence="1 2">
    <name type="scientific">Methylorubrum populi</name>
    <dbReference type="NCBI Taxonomy" id="223967"/>
    <lineage>
        <taxon>Bacteria</taxon>
        <taxon>Pseudomonadati</taxon>
        <taxon>Pseudomonadota</taxon>
        <taxon>Alphaproteobacteria</taxon>
        <taxon>Hyphomicrobiales</taxon>
        <taxon>Methylobacteriaceae</taxon>
        <taxon>Methylorubrum</taxon>
    </lineage>
</organism>
<protein>
    <submittedName>
        <fullName evidence="1">Uncharacterized protein</fullName>
    </submittedName>
</protein>
<dbReference type="Proteomes" id="UP000218288">
    <property type="component" value="Chromosome"/>
</dbReference>
<evidence type="ECO:0000313" key="1">
    <source>
        <dbReference type="EMBL" id="BAU89344.1"/>
    </source>
</evidence>
<accession>A0A160PAW4</accession>
<dbReference type="AlphaFoldDB" id="A0A160PAW4"/>
<evidence type="ECO:0000313" key="2">
    <source>
        <dbReference type="Proteomes" id="UP000218288"/>
    </source>
</evidence>
<dbReference type="RefSeq" id="WP_244573461.1">
    <property type="nucleotide sequence ID" value="NZ_AP014809.1"/>
</dbReference>
<gene>
    <name evidence="1" type="ORF">MPPM_0739</name>
</gene>